<evidence type="ECO:0000256" key="1">
    <source>
        <dbReference type="SAM" id="MobiDB-lite"/>
    </source>
</evidence>
<sequence>MASQLKPTIIEKNLTNPAFLQQAPKIFNPQNITDTPNVQNVANDQSHNFQHSSSKL</sequence>
<protein>
    <submittedName>
        <fullName evidence="2">Uncharacterized protein</fullName>
    </submittedName>
</protein>
<feature type="region of interest" description="Disordered" evidence="1">
    <location>
        <begin position="28"/>
        <end position="56"/>
    </location>
</feature>
<accession>I7M7Y6</accession>
<name>I7M7Y6_TETTS</name>
<evidence type="ECO:0000313" key="2">
    <source>
        <dbReference type="EMBL" id="EAR96273.1"/>
    </source>
</evidence>
<dbReference type="AlphaFoldDB" id="I7M7Y6"/>
<reference evidence="3" key="1">
    <citation type="journal article" date="2006" name="PLoS Biol.">
        <title>Macronuclear genome sequence of the ciliate Tetrahymena thermophila, a model eukaryote.</title>
        <authorList>
            <person name="Eisen J.A."/>
            <person name="Coyne R.S."/>
            <person name="Wu M."/>
            <person name="Wu D."/>
            <person name="Thiagarajan M."/>
            <person name="Wortman J.R."/>
            <person name="Badger J.H."/>
            <person name="Ren Q."/>
            <person name="Amedeo P."/>
            <person name="Jones K.M."/>
            <person name="Tallon L.J."/>
            <person name="Delcher A.L."/>
            <person name="Salzberg S.L."/>
            <person name="Silva J.C."/>
            <person name="Haas B.J."/>
            <person name="Majoros W.H."/>
            <person name="Farzad M."/>
            <person name="Carlton J.M."/>
            <person name="Smith R.K. Jr."/>
            <person name="Garg J."/>
            <person name="Pearlman R.E."/>
            <person name="Karrer K.M."/>
            <person name="Sun L."/>
            <person name="Manning G."/>
            <person name="Elde N.C."/>
            <person name="Turkewitz A.P."/>
            <person name="Asai D.J."/>
            <person name="Wilkes D.E."/>
            <person name="Wang Y."/>
            <person name="Cai H."/>
            <person name="Collins K."/>
            <person name="Stewart B.A."/>
            <person name="Lee S.R."/>
            <person name="Wilamowska K."/>
            <person name="Weinberg Z."/>
            <person name="Ruzzo W.L."/>
            <person name="Wloga D."/>
            <person name="Gaertig J."/>
            <person name="Frankel J."/>
            <person name="Tsao C.-C."/>
            <person name="Gorovsky M.A."/>
            <person name="Keeling P.J."/>
            <person name="Waller R.F."/>
            <person name="Patron N.J."/>
            <person name="Cherry J.M."/>
            <person name="Stover N.A."/>
            <person name="Krieger C.J."/>
            <person name="del Toro C."/>
            <person name="Ryder H.F."/>
            <person name="Williamson S.C."/>
            <person name="Barbeau R.A."/>
            <person name="Hamilton E.P."/>
            <person name="Orias E."/>
        </authorList>
    </citation>
    <scope>NUCLEOTIDE SEQUENCE [LARGE SCALE GENOMIC DNA]</scope>
    <source>
        <strain evidence="3">SB210</strain>
    </source>
</reference>
<dbReference type="Proteomes" id="UP000009168">
    <property type="component" value="Unassembled WGS sequence"/>
</dbReference>
<dbReference type="KEGG" id="tet:TTHERM_00188420"/>
<proteinExistence type="predicted"/>
<organism evidence="2 3">
    <name type="scientific">Tetrahymena thermophila (strain SB210)</name>
    <dbReference type="NCBI Taxonomy" id="312017"/>
    <lineage>
        <taxon>Eukaryota</taxon>
        <taxon>Sar</taxon>
        <taxon>Alveolata</taxon>
        <taxon>Ciliophora</taxon>
        <taxon>Intramacronucleata</taxon>
        <taxon>Oligohymenophorea</taxon>
        <taxon>Hymenostomatida</taxon>
        <taxon>Tetrahymenina</taxon>
        <taxon>Tetrahymenidae</taxon>
        <taxon>Tetrahymena</taxon>
    </lineage>
</organism>
<dbReference type="GeneID" id="7831351"/>
<dbReference type="InParanoid" id="I7M7Y6"/>
<dbReference type="EMBL" id="GG662693">
    <property type="protein sequence ID" value="EAR96273.1"/>
    <property type="molecule type" value="Genomic_DNA"/>
</dbReference>
<gene>
    <name evidence="2" type="ORF">TTHERM_00188420</name>
</gene>
<evidence type="ECO:0000313" key="3">
    <source>
        <dbReference type="Proteomes" id="UP000009168"/>
    </source>
</evidence>
<dbReference type="HOGENOM" id="CLU_3018516_0_0_1"/>
<dbReference type="RefSeq" id="XP_001016518.1">
    <property type="nucleotide sequence ID" value="XM_001016518.1"/>
</dbReference>
<keyword evidence="3" id="KW-1185">Reference proteome</keyword>